<reference evidence="4" key="1">
    <citation type="submission" date="2019-08" db="EMBL/GenBank/DDBJ databases">
        <authorList>
            <person name="Busch A."/>
        </authorList>
    </citation>
    <scope>NUCLEOTIDE SEQUENCE</scope>
    <source>
        <strain evidence="4">17T1429</strain>
    </source>
</reference>
<dbReference type="EC" id="3.1.1.-" evidence="3"/>
<dbReference type="GO" id="GO:0043908">
    <property type="term" value="F:Ser(Gly)-tRNA(Ala) hydrolase activity"/>
    <property type="evidence" value="ECO:0007669"/>
    <property type="project" value="UniProtKB-UniRule"/>
</dbReference>
<evidence type="ECO:0000313" key="4">
    <source>
        <dbReference type="EMBL" id="NDR89423.1"/>
    </source>
</evidence>
<gene>
    <name evidence="3" type="primary">dtd</name>
    <name evidence="4" type="ORF">FWJ04_07350</name>
</gene>
<comment type="similarity">
    <text evidence="1 3">Belongs to the DTD family.</text>
</comment>
<protein>
    <recommendedName>
        <fullName evidence="3">D-aminoacyl-tRNA deacylase</fullName>
        <shortName evidence="3">DTD</shortName>
        <ecNumber evidence="3">3.1.1.96</ecNumber>
    </recommendedName>
    <alternativeName>
        <fullName evidence="3">Gly-tRNA(Ala) deacylase</fullName>
        <ecNumber evidence="3">3.1.1.-</ecNumber>
    </alternativeName>
</protein>
<dbReference type="InterPro" id="IPR023509">
    <property type="entry name" value="DTD-like_sf"/>
</dbReference>
<dbReference type="HAMAP" id="MF_00518">
    <property type="entry name" value="Deacylase_Dtd"/>
    <property type="match status" value="1"/>
</dbReference>
<accession>A0A0B3VYY2</accession>
<dbReference type="HOGENOM" id="CLU_076901_1_0_6"/>
<dbReference type="SMR" id="A0A0B3VYY2"/>
<comment type="catalytic activity">
    <reaction evidence="3">
        <text>a D-aminoacyl-tRNA + H2O = a tRNA + a D-alpha-amino acid + H(+)</text>
        <dbReference type="Rhea" id="RHEA:13953"/>
        <dbReference type="Rhea" id="RHEA-COMP:10123"/>
        <dbReference type="Rhea" id="RHEA-COMP:10124"/>
        <dbReference type="ChEBI" id="CHEBI:15377"/>
        <dbReference type="ChEBI" id="CHEBI:15378"/>
        <dbReference type="ChEBI" id="CHEBI:59871"/>
        <dbReference type="ChEBI" id="CHEBI:78442"/>
        <dbReference type="ChEBI" id="CHEBI:79333"/>
        <dbReference type="EC" id="3.1.1.96"/>
    </reaction>
</comment>
<evidence type="ECO:0000256" key="3">
    <source>
        <dbReference type="HAMAP-Rule" id="MF_00518"/>
    </source>
</evidence>
<comment type="subunit">
    <text evidence="3">Homodimer.</text>
</comment>
<comment type="subcellular location">
    <subcellularLocation>
        <location evidence="3">Cytoplasm</location>
    </subcellularLocation>
</comment>
<dbReference type="eggNOG" id="COG1490">
    <property type="taxonomic scope" value="Bacteria"/>
</dbReference>
<dbReference type="KEGG" id="ftz:CH68_42"/>
<evidence type="ECO:0000256" key="1">
    <source>
        <dbReference type="ARBA" id="ARBA00009673"/>
    </source>
</evidence>
<dbReference type="EMBL" id="JAAGKH010000060">
    <property type="protein sequence ID" value="NDR89423.1"/>
    <property type="molecule type" value="Genomic_DNA"/>
</dbReference>
<proteinExistence type="inferred from homology"/>
<dbReference type="PANTHER" id="PTHR10472">
    <property type="entry name" value="D-TYROSYL-TRNA TYR DEACYLASE"/>
    <property type="match status" value="1"/>
</dbReference>
<feature type="short sequence motif" description="Gly-cisPro motif, important for rejection of L-amino acids" evidence="3">
    <location>
        <begin position="137"/>
        <end position="138"/>
    </location>
</feature>
<dbReference type="NCBIfam" id="TIGR00256">
    <property type="entry name" value="D-aminoacyl-tRNA deacylase"/>
    <property type="match status" value="1"/>
</dbReference>
<dbReference type="InterPro" id="IPR003732">
    <property type="entry name" value="Daa-tRNA_deacyls_DTD"/>
</dbReference>
<dbReference type="RefSeq" id="WP_003017627.1">
    <property type="nucleotide sequence ID" value="NZ_AP023460.1"/>
</dbReference>
<dbReference type="EC" id="3.1.1.96" evidence="3"/>
<dbReference type="SUPFAM" id="SSF69500">
    <property type="entry name" value="DTD-like"/>
    <property type="match status" value="1"/>
</dbReference>
<sequence>MLSIIQRVNCAKVVVDNQKVADINKGILALVCVEKEDTQQNFEKMADKIIKYRIFEDDAGKMNLSLVDIDAEIILVPQFTLAADTKKGNRPSFSSGCPPEIAKEKFKEFENIFRRKYNKVQTGIFGADMKVSLTNDGPVTFSFKI</sequence>
<dbReference type="GO" id="GO:0051500">
    <property type="term" value="F:D-tyrosyl-tRNA(Tyr) deacylase activity"/>
    <property type="evidence" value="ECO:0007669"/>
    <property type="project" value="TreeGrafter"/>
</dbReference>
<dbReference type="Gene3D" id="3.50.80.10">
    <property type="entry name" value="D-tyrosyl-tRNA(Tyr) deacylase"/>
    <property type="match status" value="1"/>
</dbReference>
<dbReference type="AlphaFoldDB" id="A0A0B3VYY2"/>
<dbReference type="KEGG" id="ftc:DA46_688"/>
<dbReference type="GO" id="GO:0019478">
    <property type="term" value="P:D-amino acid catabolic process"/>
    <property type="evidence" value="ECO:0007669"/>
    <property type="project" value="UniProtKB-UniRule"/>
</dbReference>
<comment type="function">
    <text evidence="3">An aminoacyl-tRNA editing enzyme that deacylates mischarged D-aminoacyl-tRNAs. Also deacylates mischarged glycyl-tRNA(Ala), protecting cells against glycine mischarging by AlaRS. Acts via tRNA-based rather than protein-based catalysis; rejects L-amino acids rather than detecting D-amino acids in the active site. By recycling D-aminoacyl-tRNA to D-amino acids and free tRNA molecules, this enzyme counteracts the toxicity associated with the formation of D-aminoacyl-tRNA entities in vivo and helps enforce protein L-homochirality.</text>
</comment>
<keyword evidence="3" id="KW-0820">tRNA-binding</keyword>
<dbReference type="KEGG" id="ftv:CH67_305"/>
<keyword evidence="2 3" id="KW-0378">Hydrolase</keyword>
<organism evidence="4">
    <name type="scientific">Francisella tularensis subsp. holarctica</name>
    <dbReference type="NCBI Taxonomy" id="119857"/>
    <lineage>
        <taxon>Bacteria</taxon>
        <taxon>Pseudomonadati</taxon>
        <taxon>Pseudomonadota</taxon>
        <taxon>Gammaproteobacteria</taxon>
        <taxon>Thiotrichales</taxon>
        <taxon>Francisellaceae</taxon>
        <taxon>Francisella</taxon>
    </lineage>
</organism>
<comment type="caution">
    <text evidence="4">The sequence shown here is derived from an EMBL/GenBank/DDBJ whole genome shotgun (WGS) entry which is preliminary data.</text>
</comment>
<dbReference type="FunFam" id="3.50.80.10:FF:000001">
    <property type="entry name" value="D-aminoacyl-tRNA deacylase"/>
    <property type="match status" value="1"/>
</dbReference>
<keyword evidence="3" id="KW-0694">RNA-binding</keyword>
<dbReference type="GO" id="GO:0005737">
    <property type="term" value="C:cytoplasm"/>
    <property type="evidence" value="ECO:0007669"/>
    <property type="project" value="UniProtKB-SubCell"/>
</dbReference>
<keyword evidence="3" id="KW-0963">Cytoplasm</keyword>
<comment type="catalytic activity">
    <reaction evidence="3">
        <text>glycyl-tRNA(Ala) + H2O = tRNA(Ala) + glycine + H(+)</text>
        <dbReference type="Rhea" id="RHEA:53744"/>
        <dbReference type="Rhea" id="RHEA-COMP:9657"/>
        <dbReference type="Rhea" id="RHEA-COMP:13640"/>
        <dbReference type="ChEBI" id="CHEBI:15377"/>
        <dbReference type="ChEBI" id="CHEBI:15378"/>
        <dbReference type="ChEBI" id="CHEBI:57305"/>
        <dbReference type="ChEBI" id="CHEBI:78442"/>
        <dbReference type="ChEBI" id="CHEBI:78522"/>
    </reaction>
</comment>
<dbReference type="GO" id="GO:0106026">
    <property type="term" value="F:Gly-tRNA(Ala) deacylase activity"/>
    <property type="evidence" value="ECO:0007669"/>
    <property type="project" value="UniProtKB-UniRule"/>
</dbReference>
<evidence type="ECO:0000256" key="2">
    <source>
        <dbReference type="ARBA" id="ARBA00022801"/>
    </source>
</evidence>
<dbReference type="GO" id="GO:0000049">
    <property type="term" value="F:tRNA binding"/>
    <property type="evidence" value="ECO:0007669"/>
    <property type="project" value="UniProtKB-UniRule"/>
</dbReference>
<reference evidence="4" key="2">
    <citation type="submission" date="2020-02" db="EMBL/GenBank/DDBJ databases">
        <title>Using affinity propagation clustering for identifying bacterial clades and subclades with whole-genome sequences of Francisella tularensis.</title>
        <authorList>
            <person name="Homeier-Bachmann T."/>
            <person name="Abdel-Glil M.Y."/>
            <person name="Hackbart A."/>
            <person name="Hotzel H."/>
            <person name="Tomaso H."/>
        </authorList>
    </citation>
    <scope>NUCLEOTIDE SEQUENCE</scope>
    <source>
        <strain evidence="4">17T1429</strain>
    </source>
</reference>
<dbReference type="PANTHER" id="PTHR10472:SF5">
    <property type="entry name" value="D-AMINOACYL-TRNA DEACYLASE 1"/>
    <property type="match status" value="1"/>
</dbReference>
<dbReference type="Pfam" id="PF02580">
    <property type="entry name" value="Tyr_Deacylase"/>
    <property type="match status" value="1"/>
</dbReference>
<dbReference type="OMA" id="VFGADMK"/>
<name>A0A0B3VYY2_FRATU</name>
<comment type="domain">
    <text evidence="3">A Gly-cisPro motif from one monomer fits into the active site of the other monomer to allow specific chiral rejection of L-amino acids.</text>
</comment>